<protein>
    <recommendedName>
        <fullName evidence="5">Chromo domain-containing protein</fullName>
    </recommendedName>
</protein>
<evidence type="ECO:0000313" key="4">
    <source>
        <dbReference type="Proteomes" id="UP000178912"/>
    </source>
</evidence>
<organism evidence="3 4">
    <name type="scientific">Rhynchosporium agropyri</name>
    <dbReference type="NCBI Taxonomy" id="914238"/>
    <lineage>
        <taxon>Eukaryota</taxon>
        <taxon>Fungi</taxon>
        <taxon>Dikarya</taxon>
        <taxon>Ascomycota</taxon>
        <taxon>Pezizomycotina</taxon>
        <taxon>Leotiomycetes</taxon>
        <taxon>Helotiales</taxon>
        <taxon>Ploettnerulaceae</taxon>
        <taxon>Rhynchosporium</taxon>
    </lineage>
</organism>
<feature type="compositionally biased region" description="Low complexity" evidence="2">
    <location>
        <begin position="213"/>
        <end position="224"/>
    </location>
</feature>
<feature type="compositionally biased region" description="Polar residues" evidence="2">
    <location>
        <begin position="256"/>
        <end position="269"/>
    </location>
</feature>
<evidence type="ECO:0000313" key="3">
    <source>
        <dbReference type="EMBL" id="CZT13577.1"/>
    </source>
</evidence>
<name>A0A1E1LSV6_9HELO</name>
<keyword evidence="4" id="KW-1185">Reference proteome</keyword>
<dbReference type="OrthoDB" id="3553834at2759"/>
<dbReference type="InterPro" id="IPR016197">
    <property type="entry name" value="Chromo-like_dom_sf"/>
</dbReference>
<dbReference type="CDD" id="cd00024">
    <property type="entry name" value="CD_CSD"/>
    <property type="match status" value="1"/>
</dbReference>
<dbReference type="EMBL" id="FJUX01000201">
    <property type="protein sequence ID" value="CZT13577.1"/>
    <property type="molecule type" value="Genomic_DNA"/>
</dbReference>
<sequence length="408" mass="44610">MVVFAFVHYEPKPSKVNIRKPSSKLSKNSATGSSNMSVEAVPTSGAAAGEDNWCQKVVGDRVATIHEALIAEREGFKSEIDCEFPSLSRSLSSTSHKLESAEERPAVEGTVGQGNNQDLDAILLGSRVSRATNAHDDTIILRSNKDSEEDNIGHGHARCIREGGQPGYDTCDMEYTPTMSIRATYEHGEGGIGNNENMSHQTMKRQRSNSPASTSTSVDSITSILPRSEDEEGSRELARNSSKSRADDICPKRQKVSTPQSRWTISPNTPSQPSPPVSDIEEDREEDDGTYLHARLISSTRSTPAPDFTSPTEPEVCPVLTDVDPDWDVREIIGKEDLDGVSYYLVDWHPTLLPVQSLGHAKELVDQFEARIRAQRGSKRGGLGSNTGQKASVKVEGKKARGRPRKQI</sequence>
<comment type="subunit">
    <text evidence="1">Component of the NuA4 histone acetyltransferase complex.</text>
</comment>
<reference evidence="4" key="1">
    <citation type="submission" date="2016-03" db="EMBL/GenBank/DDBJ databases">
        <authorList>
            <person name="Guldener U."/>
        </authorList>
    </citation>
    <scope>NUCLEOTIDE SEQUENCE [LARGE SCALE GENOMIC DNA]</scope>
    <source>
        <strain evidence="4">04CH-RAC-A.6.1</strain>
    </source>
</reference>
<dbReference type="Proteomes" id="UP000178912">
    <property type="component" value="Unassembled WGS sequence"/>
</dbReference>
<accession>A0A1E1LSV6</accession>
<feature type="region of interest" description="Disordered" evidence="2">
    <location>
        <begin position="186"/>
        <end position="287"/>
    </location>
</feature>
<proteinExistence type="predicted"/>
<feature type="compositionally biased region" description="Basic and acidic residues" evidence="2">
    <location>
        <begin position="96"/>
        <end position="106"/>
    </location>
</feature>
<dbReference type="SUPFAM" id="SSF54160">
    <property type="entry name" value="Chromo domain-like"/>
    <property type="match status" value="1"/>
</dbReference>
<feature type="region of interest" description="Disordered" evidence="2">
    <location>
        <begin position="17"/>
        <end position="38"/>
    </location>
</feature>
<feature type="region of interest" description="Disordered" evidence="2">
    <location>
        <begin position="91"/>
        <end position="113"/>
    </location>
</feature>
<evidence type="ECO:0008006" key="5">
    <source>
        <dbReference type="Google" id="ProtNLM"/>
    </source>
</evidence>
<evidence type="ECO:0000256" key="1">
    <source>
        <dbReference type="ARBA" id="ARBA00011353"/>
    </source>
</evidence>
<evidence type="ECO:0000256" key="2">
    <source>
        <dbReference type="SAM" id="MobiDB-lite"/>
    </source>
</evidence>
<feature type="compositionally biased region" description="Polar residues" evidence="2">
    <location>
        <begin position="23"/>
        <end position="37"/>
    </location>
</feature>
<gene>
    <name evidence="3" type="ORF">RAG0_17073</name>
</gene>
<feature type="region of interest" description="Disordered" evidence="2">
    <location>
        <begin position="376"/>
        <end position="408"/>
    </location>
</feature>
<dbReference type="AlphaFoldDB" id="A0A1E1LSV6"/>
<feature type="compositionally biased region" description="Basic and acidic residues" evidence="2">
    <location>
        <begin position="234"/>
        <end position="251"/>
    </location>
</feature>